<dbReference type="PROSITE" id="PS00108">
    <property type="entry name" value="PROTEIN_KINASE_ST"/>
    <property type="match status" value="1"/>
</dbReference>
<gene>
    <name evidence="6" type="ORF">MFLAVUS_004370</name>
</gene>
<dbReference type="InterPro" id="IPR011009">
    <property type="entry name" value="Kinase-like_dom_sf"/>
</dbReference>
<sequence length="387" mass="44360">MLHIDNSLEVLKKYLRLEELNKMSLAEIIEICRERNLPTDENKAQLISDLLFWKDHTRPIPAPSTPQLSSLSDPRNLNTVHQRNGALDSKEFTMLFLDGNSPSLDIPRQDLTLGESIGSGGFKDCFKGAYKGETVAIGKLRLTDFSELDLAEVKHEINVLKKKVILLNLNFRQLRHENVIRFIGVCTHPSLLSIVTEICTNGDLFHYIKKSPRPSFTQQVNYMHDIALGVSYLHTRRPAIIHRDLKSMNILISQDGRAKINDFGLARIRPKANLLMHTQCGTLNWYVCVPPEYWTLNPSYTEKVDVYACALIFWEIMTWGFYGYPFQDLSAHALQVAVQQHEIRPPMTKLTGLYPRNLLVLVIEMWETDPSLRPSMSHVVDRLSAYF</sequence>
<dbReference type="Proteomes" id="UP001473302">
    <property type="component" value="Unassembled WGS sequence"/>
</dbReference>
<dbReference type="PROSITE" id="PS50011">
    <property type="entry name" value="PROTEIN_KINASE_DOM"/>
    <property type="match status" value="1"/>
</dbReference>
<proteinExistence type="predicted"/>
<name>A0ABP9YVQ2_9FUNG</name>
<protein>
    <recommendedName>
        <fullName evidence="5">Protein kinase domain-containing protein</fullName>
    </recommendedName>
</protein>
<dbReference type="SMART" id="SM00220">
    <property type="entry name" value="S_TKc"/>
    <property type="match status" value="1"/>
</dbReference>
<evidence type="ECO:0000313" key="6">
    <source>
        <dbReference type="EMBL" id="GAA5810942.1"/>
    </source>
</evidence>
<evidence type="ECO:0000313" key="7">
    <source>
        <dbReference type="Proteomes" id="UP001473302"/>
    </source>
</evidence>
<dbReference type="EMBL" id="BAABUK010000008">
    <property type="protein sequence ID" value="GAA5810942.1"/>
    <property type="molecule type" value="Genomic_DNA"/>
</dbReference>
<evidence type="ECO:0000256" key="2">
    <source>
        <dbReference type="ARBA" id="ARBA00022741"/>
    </source>
</evidence>
<dbReference type="InterPro" id="IPR051681">
    <property type="entry name" value="Ser/Thr_Kinases-Pseudokinases"/>
</dbReference>
<dbReference type="Gene3D" id="3.30.200.20">
    <property type="entry name" value="Phosphorylase Kinase, domain 1"/>
    <property type="match status" value="1"/>
</dbReference>
<evidence type="ECO:0000259" key="5">
    <source>
        <dbReference type="PROSITE" id="PS50011"/>
    </source>
</evidence>
<dbReference type="Pfam" id="PF00069">
    <property type="entry name" value="Pkinase"/>
    <property type="match status" value="1"/>
</dbReference>
<dbReference type="PANTHER" id="PTHR44329:SF288">
    <property type="entry name" value="MITOGEN-ACTIVATED PROTEIN KINASE KINASE KINASE 20"/>
    <property type="match status" value="1"/>
</dbReference>
<dbReference type="Gene3D" id="1.10.510.10">
    <property type="entry name" value="Transferase(Phosphotransferase) domain 1"/>
    <property type="match status" value="1"/>
</dbReference>
<organism evidence="6 7">
    <name type="scientific">Mucor flavus</name>
    <dbReference type="NCBI Taxonomy" id="439312"/>
    <lineage>
        <taxon>Eukaryota</taxon>
        <taxon>Fungi</taxon>
        <taxon>Fungi incertae sedis</taxon>
        <taxon>Mucoromycota</taxon>
        <taxon>Mucoromycotina</taxon>
        <taxon>Mucoromycetes</taxon>
        <taxon>Mucorales</taxon>
        <taxon>Mucorineae</taxon>
        <taxon>Mucoraceae</taxon>
        <taxon>Mucor</taxon>
    </lineage>
</organism>
<keyword evidence="7" id="KW-1185">Reference proteome</keyword>
<evidence type="ECO:0000256" key="3">
    <source>
        <dbReference type="ARBA" id="ARBA00022777"/>
    </source>
</evidence>
<reference evidence="6 7" key="1">
    <citation type="submission" date="2024-04" db="EMBL/GenBank/DDBJ databases">
        <title>genome sequences of Mucor flavus KT1a and Helicostylum pulchrum KT1b strains isolated from the surface of a dry-aged beef.</title>
        <authorList>
            <person name="Toyotome T."/>
            <person name="Hosono M."/>
            <person name="Torimaru M."/>
            <person name="Fukuda K."/>
            <person name="Mikami N."/>
        </authorList>
    </citation>
    <scope>NUCLEOTIDE SEQUENCE [LARGE SCALE GENOMIC DNA]</scope>
    <source>
        <strain evidence="6 7">KT1a</strain>
    </source>
</reference>
<comment type="caution">
    <text evidence="6">The sequence shown here is derived from an EMBL/GenBank/DDBJ whole genome shotgun (WGS) entry which is preliminary data.</text>
</comment>
<evidence type="ECO:0000256" key="4">
    <source>
        <dbReference type="ARBA" id="ARBA00022840"/>
    </source>
</evidence>
<keyword evidence="1" id="KW-0808">Transferase</keyword>
<keyword evidence="3" id="KW-0418">Kinase</keyword>
<evidence type="ECO:0000256" key="1">
    <source>
        <dbReference type="ARBA" id="ARBA00022679"/>
    </source>
</evidence>
<keyword evidence="4" id="KW-0067">ATP-binding</keyword>
<dbReference type="InterPro" id="IPR008271">
    <property type="entry name" value="Ser/Thr_kinase_AS"/>
</dbReference>
<feature type="domain" description="Protein kinase" evidence="5">
    <location>
        <begin position="111"/>
        <end position="387"/>
    </location>
</feature>
<dbReference type="InterPro" id="IPR000719">
    <property type="entry name" value="Prot_kinase_dom"/>
</dbReference>
<dbReference type="SUPFAM" id="SSF56112">
    <property type="entry name" value="Protein kinase-like (PK-like)"/>
    <property type="match status" value="1"/>
</dbReference>
<dbReference type="PANTHER" id="PTHR44329">
    <property type="entry name" value="SERINE/THREONINE-PROTEIN KINASE TNNI3K-RELATED"/>
    <property type="match status" value="1"/>
</dbReference>
<keyword evidence="2" id="KW-0547">Nucleotide-binding</keyword>
<accession>A0ABP9YVQ2</accession>